<evidence type="ECO:0000313" key="1">
    <source>
        <dbReference type="EMBL" id="GBN59790.1"/>
    </source>
</evidence>
<proteinExistence type="predicted"/>
<evidence type="ECO:0000313" key="2">
    <source>
        <dbReference type="Proteomes" id="UP000499080"/>
    </source>
</evidence>
<comment type="caution">
    <text evidence="1">The sequence shown here is derived from an EMBL/GenBank/DDBJ whole genome shotgun (WGS) entry which is preliminary data.</text>
</comment>
<accession>A0A4Y2QA84</accession>
<dbReference type="EMBL" id="BGPR01013237">
    <property type="protein sequence ID" value="GBN59790.1"/>
    <property type="molecule type" value="Genomic_DNA"/>
</dbReference>
<gene>
    <name evidence="1" type="ORF">AVEN_153836_1</name>
</gene>
<organism evidence="1 2">
    <name type="scientific">Araneus ventricosus</name>
    <name type="common">Orbweaver spider</name>
    <name type="synonym">Epeira ventricosa</name>
    <dbReference type="NCBI Taxonomy" id="182803"/>
    <lineage>
        <taxon>Eukaryota</taxon>
        <taxon>Metazoa</taxon>
        <taxon>Ecdysozoa</taxon>
        <taxon>Arthropoda</taxon>
        <taxon>Chelicerata</taxon>
        <taxon>Arachnida</taxon>
        <taxon>Araneae</taxon>
        <taxon>Araneomorphae</taxon>
        <taxon>Entelegynae</taxon>
        <taxon>Araneoidea</taxon>
        <taxon>Araneidae</taxon>
        <taxon>Araneus</taxon>
    </lineage>
</organism>
<protein>
    <submittedName>
        <fullName evidence="1">Uncharacterized protein</fullName>
    </submittedName>
</protein>
<name>A0A4Y2QA84_ARAVE</name>
<keyword evidence="2" id="KW-1185">Reference proteome</keyword>
<dbReference type="Proteomes" id="UP000499080">
    <property type="component" value="Unassembled WGS sequence"/>
</dbReference>
<dbReference type="AlphaFoldDB" id="A0A4Y2QA84"/>
<reference evidence="1 2" key="1">
    <citation type="journal article" date="2019" name="Sci. Rep.">
        <title>Orb-weaving spider Araneus ventricosus genome elucidates the spidroin gene catalogue.</title>
        <authorList>
            <person name="Kono N."/>
            <person name="Nakamura H."/>
            <person name="Ohtoshi R."/>
            <person name="Moran D.A.P."/>
            <person name="Shinohara A."/>
            <person name="Yoshida Y."/>
            <person name="Fujiwara M."/>
            <person name="Mori M."/>
            <person name="Tomita M."/>
            <person name="Arakawa K."/>
        </authorList>
    </citation>
    <scope>NUCLEOTIDE SEQUENCE [LARGE SCALE GENOMIC DNA]</scope>
</reference>
<sequence>MPQRCTIGQFEFIISRISHEPAAICISLHYPENIPSLIQSTQHSLLGCKLLLSFFLARNKRRLLFDYKWLRASAMHPRNCLMRNRTHETFISFSVPQIIIPPFSLAQLV</sequence>